<dbReference type="OrthoDB" id="3902805at2"/>
<dbReference type="Pfam" id="PF00723">
    <property type="entry name" value="Glyco_hydro_15"/>
    <property type="match status" value="1"/>
</dbReference>
<dbReference type="EMBL" id="SMTK01000005">
    <property type="protein sequence ID" value="TDK23949.1"/>
    <property type="molecule type" value="Genomic_DNA"/>
</dbReference>
<dbReference type="SUPFAM" id="SSF48208">
    <property type="entry name" value="Six-hairpin glycosidases"/>
    <property type="match status" value="1"/>
</dbReference>
<dbReference type="GO" id="GO:0015927">
    <property type="term" value="F:trehalase activity"/>
    <property type="evidence" value="ECO:0007669"/>
    <property type="project" value="TreeGrafter"/>
</dbReference>
<accession>A0A4R5TQU5</accession>
<comment type="caution">
    <text evidence="3">The sequence shown here is derived from an EMBL/GenBank/DDBJ whole genome shotgun (WGS) entry which is preliminary data.</text>
</comment>
<dbReference type="PANTHER" id="PTHR31616:SF10">
    <property type="entry name" value="TREHALASE"/>
    <property type="match status" value="1"/>
</dbReference>
<dbReference type="InterPro" id="IPR008928">
    <property type="entry name" value="6-hairpin_glycosidase_sf"/>
</dbReference>
<reference evidence="3 4" key="1">
    <citation type="submission" date="2019-03" db="EMBL/GenBank/DDBJ databases">
        <title>Arthrobacter sp. nov., an bacterium isolated from biocrust in Mu Us Desert.</title>
        <authorList>
            <person name="Lixiong L."/>
        </authorList>
    </citation>
    <scope>NUCLEOTIDE SEQUENCE [LARGE SCALE GENOMIC DNA]</scope>
    <source>
        <strain evidence="3 4">SLN-3</strain>
    </source>
</reference>
<sequence length="604" mass="65650">MDPESVGGEGRTAVVIADYGLLSDCQGAALVSRQGSIDWWCPARFDAPSIFGRLLDPHAGHWVIRPAEQYTVTRRYLPGTMVVETEFHCPRGSMRLTDCLSLGPGERGHGIGENSPHVLLRRVEATRGQIRVLVEVAPRPEYGLVTPHFTRTSTGWEITGGADRLTLTAPPVLAGADSRVSGSFLLQEGERMDFSLQHSASTDRGAPVAEDVAGVEDTTAAWESWSEMHRGYRGAYEDQVHRSALVLQALTYAPTGAVVAAPTTSLPEEPGGGANWDYRFGWLRDGSLTLKALWAAACPDEAQRFFDWMTASAGSLDQGHLPVMFGVGGEHDLTEHTLDHLAGYVQSRPVRIGNDAWTQKQLDVLGEIFECAWVLRDVLGELPEATRNFLVAVADLAAATWQETDAGIWEGREGTRHYLTSKLMCWVALDRAVKLAAKLAVPDRASVWEAERDEARAAILDQGWDSTAEAFTGAFGSENLDAGALLMPLMEFLPAKDPRILATLDAIERDLSSGSLVQRWTGAGDEGAFIICSYWLATARAMAGQTDRARKIFETVTGQANDLGLLSEEISIKDRTLIGNFPQGLSHIGLINAAWAITQAEDRG</sequence>
<gene>
    <name evidence="3" type="ORF">E2F48_14235</name>
</gene>
<dbReference type="Gene3D" id="1.50.10.10">
    <property type="match status" value="1"/>
</dbReference>
<keyword evidence="4" id="KW-1185">Reference proteome</keyword>
<dbReference type="InterPro" id="IPR011613">
    <property type="entry name" value="GH15-like"/>
</dbReference>
<feature type="domain" description="Trehalase-like N-terminal" evidence="2">
    <location>
        <begin position="10"/>
        <end position="172"/>
    </location>
</feature>
<dbReference type="InterPro" id="IPR012341">
    <property type="entry name" value="6hp_glycosidase-like_sf"/>
</dbReference>
<evidence type="ECO:0000259" key="1">
    <source>
        <dbReference type="Pfam" id="PF00723"/>
    </source>
</evidence>
<dbReference type="Pfam" id="PF19291">
    <property type="entry name" value="TREH_N"/>
    <property type="match status" value="1"/>
</dbReference>
<proteinExistence type="predicted"/>
<evidence type="ECO:0000313" key="3">
    <source>
        <dbReference type="EMBL" id="TDK23949.1"/>
    </source>
</evidence>
<evidence type="ECO:0000313" key="4">
    <source>
        <dbReference type="Proteomes" id="UP000295411"/>
    </source>
</evidence>
<dbReference type="GO" id="GO:0005993">
    <property type="term" value="P:trehalose catabolic process"/>
    <property type="evidence" value="ECO:0007669"/>
    <property type="project" value="TreeGrafter"/>
</dbReference>
<keyword evidence="3" id="KW-0378">Hydrolase</keyword>
<name>A0A4R5TQU5_9MICC</name>
<dbReference type="RefSeq" id="WP_133404634.1">
    <property type="nucleotide sequence ID" value="NZ_SMTK01000005.1"/>
</dbReference>
<dbReference type="PANTHER" id="PTHR31616">
    <property type="entry name" value="TREHALASE"/>
    <property type="match status" value="1"/>
</dbReference>
<dbReference type="AlphaFoldDB" id="A0A4R5TQU5"/>
<evidence type="ECO:0000259" key="2">
    <source>
        <dbReference type="Pfam" id="PF19291"/>
    </source>
</evidence>
<dbReference type="InterPro" id="IPR045582">
    <property type="entry name" value="Trehalase-like_N"/>
</dbReference>
<organism evidence="3 4">
    <name type="scientific">Arthrobacter crusticola</name>
    <dbReference type="NCBI Taxonomy" id="2547960"/>
    <lineage>
        <taxon>Bacteria</taxon>
        <taxon>Bacillati</taxon>
        <taxon>Actinomycetota</taxon>
        <taxon>Actinomycetes</taxon>
        <taxon>Micrococcales</taxon>
        <taxon>Micrococcaceae</taxon>
        <taxon>Arthrobacter</taxon>
    </lineage>
</organism>
<feature type="domain" description="GH15-like" evidence="1">
    <location>
        <begin position="235"/>
        <end position="595"/>
    </location>
</feature>
<dbReference type="Proteomes" id="UP000295411">
    <property type="component" value="Unassembled WGS sequence"/>
</dbReference>
<protein>
    <submittedName>
        <fullName evidence="3">Glycoside hydrolase family 15 protein</fullName>
    </submittedName>
</protein>